<evidence type="ECO:0000256" key="2">
    <source>
        <dbReference type="ARBA" id="ARBA00022598"/>
    </source>
</evidence>
<sequence>MGLDSTIQVVSSVTKDVDSISLPHDLLQSLDQHTPVVVRGTVKARQVPKSTQSSKDASLATGKTTIITGVEIKLEHITPLNSFPEDLIVTPNTIFPPEQRHLQIKYEKSIRDALKFRSKVARFIRDHLADKHDFEEFETPLLFKSTPEGAREFLVPTRTPGYTYALPQSPQQYKQILMASGIPRYMQIARCFRDEDLRADRQPEFTQVDLEMAFASDEDVMSTVEDTIKALWAKMLPSAVVPAEFPRMTYEEAMSKYGSDKPDVRYSSEIRRAEYMLPVDLISKIGPLRDPIVEVMKLPISEDPATTRKFISAFMDSPEAQPFIDNPSGQPGIFIIDSRKPLQGLQPFGFEAAEQLEQTLDLQDGDLLILQARPNTPFAGGSTPLGNLRLALHRLAQKKILLPPPDSRSFAFIWITHFPLFTPTTVDPTEPGQSGSSGLKSTHHPFTSPATPADVDLLLSSPLQAKAAHYDLVLNGVELGGGSRRIHNADVQEIIFRSVLGMNDSRVDDFEHLLRVLRSGCPPHAGMALGFDRLVAVMLGRESVRDVIAFPKSGRGEDRLVGSPSKVTKDQAGVYGLGVVGAEGEGR</sequence>
<dbReference type="PANTHER" id="PTHR22594">
    <property type="entry name" value="ASPARTYL/LYSYL-TRNA SYNTHETASE"/>
    <property type="match status" value="1"/>
</dbReference>
<evidence type="ECO:0000259" key="8">
    <source>
        <dbReference type="PROSITE" id="PS50862"/>
    </source>
</evidence>
<dbReference type="GO" id="GO:0006422">
    <property type="term" value="P:aspartyl-tRNA aminoacylation"/>
    <property type="evidence" value="ECO:0007669"/>
    <property type="project" value="TreeGrafter"/>
</dbReference>
<gene>
    <name evidence="9" type="ORF">LTR62_003287</name>
</gene>
<dbReference type="SUPFAM" id="SSF55681">
    <property type="entry name" value="Class II aaRS and biotin synthetases"/>
    <property type="match status" value="1"/>
</dbReference>
<organism evidence="9 10">
    <name type="scientific">Meristemomyces frigidus</name>
    <dbReference type="NCBI Taxonomy" id="1508187"/>
    <lineage>
        <taxon>Eukaryota</taxon>
        <taxon>Fungi</taxon>
        <taxon>Dikarya</taxon>
        <taxon>Ascomycota</taxon>
        <taxon>Pezizomycotina</taxon>
        <taxon>Dothideomycetes</taxon>
        <taxon>Dothideomycetidae</taxon>
        <taxon>Mycosphaerellales</taxon>
        <taxon>Teratosphaeriaceae</taxon>
        <taxon>Meristemomyces</taxon>
    </lineage>
</organism>
<dbReference type="PROSITE" id="PS50862">
    <property type="entry name" value="AA_TRNA_LIGASE_II"/>
    <property type="match status" value="1"/>
</dbReference>
<evidence type="ECO:0000256" key="3">
    <source>
        <dbReference type="ARBA" id="ARBA00022741"/>
    </source>
</evidence>
<dbReference type="EMBL" id="JAVRRL010000022">
    <property type="protein sequence ID" value="KAK5113660.1"/>
    <property type="molecule type" value="Genomic_DNA"/>
</dbReference>
<comment type="caution">
    <text evidence="9">The sequence shown here is derived from an EMBL/GenBank/DDBJ whole genome shotgun (WGS) entry which is preliminary data.</text>
</comment>
<dbReference type="GO" id="GO:0005524">
    <property type="term" value="F:ATP binding"/>
    <property type="evidence" value="ECO:0007669"/>
    <property type="project" value="UniProtKB-KW"/>
</dbReference>
<dbReference type="PRINTS" id="PR01042">
    <property type="entry name" value="TRNASYNTHASP"/>
</dbReference>
<evidence type="ECO:0000256" key="1">
    <source>
        <dbReference type="ARBA" id="ARBA00006303"/>
    </source>
</evidence>
<dbReference type="GO" id="GO:0005739">
    <property type="term" value="C:mitochondrion"/>
    <property type="evidence" value="ECO:0007669"/>
    <property type="project" value="TreeGrafter"/>
</dbReference>
<dbReference type="HAMAP" id="MF_00044">
    <property type="entry name" value="Asp_tRNA_synth_type1"/>
    <property type="match status" value="1"/>
</dbReference>
<evidence type="ECO:0000256" key="6">
    <source>
        <dbReference type="ARBA" id="ARBA00023146"/>
    </source>
</evidence>
<dbReference type="InterPro" id="IPR004364">
    <property type="entry name" value="Aa-tRNA-synt_II"/>
</dbReference>
<evidence type="ECO:0000256" key="4">
    <source>
        <dbReference type="ARBA" id="ARBA00022840"/>
    </source>
</evidence>
<keyword evidence="4" id="KW-0067">ATP-binding</keyword>
<keyword evidence="6" id="KW-0030">Aminoacyl-tRNA synthetase</keyword>
<dbReference type="InterPro" id="IPR006195">
    <property type="entry name" value="aa-tRNA-synth_II"/>
</dbReference>
<evidence type="ECO:0000256" key="5">
    <source>
        <dbReference type="ARBA" id="ARBA00022917"/>
    </source>
</evidence>
<dbReference type="Gene3D" id="3.30.930.10">
    <property type="entry name" value="Bira Bifunctional Protein, Domain 2"/>
    <property type="match status" value="1"/>
</dbReference>
<keyword evidence="3" id="KW-0547">Nucleotide-binding</keyword>
<evidence type="ECO:0000256" key="7">
    <source>
        <dbReference type="SAM" id="MobiDB-lite"/>
    </source>
</evidence>
<dbReference type="InterPro" id="IPR045864">
    <property type="entry name" value="aa-tRNA-synth_II/BPL/LPL"/>
</dbReference>
<evidence type="ECO:0000313" key="10">
    <source>
        <dbReference type="Proteomes" id="UP001310890"/>
    </source>
</evidence>
<dbReference type="InterPro" id="IPR002312">
    <property type="entry name" value="Asp/Asn-tRNA-synth_IIb"/>
</dbReference>
<dbReference type="NCBIfam" id="TIGR00459">
    <property type="entry name" value="aspS_bact"/>
    <property type="match status" value="1"/>
</dbReference>
<dbReference type="Gene3D" id="3.30.1360.30">
    <property type="entry name" value="GAD-like domain"/>
    <property type="match status" value="1"/>
</dbReference>
<dbReference type="PANTHER" id="PTHR22594:SF5">
    <property type="entry name" value="ASPARTATE--TRNA LIGASE, MITOCHONDRIAL"/>
    <property type="match status" value="1"/>
</dbReference>
<proteinExistence type="inferred from homology"/>
<dbReference type="AlphaFoldDB" id="A0AAN7YKT1"/>
<evidence type="ECO:0000313" key="9">
    <source>
        <dbReference type="EMBL" id="KAK5113660.1"/>
    </source>
</evidence>
<reference evidence="9" key="1">
    <citation type="submission" date="2023-08" db="EMBL/GenBank/DDBJ databases">
        <title>Black Yeasts Isolated from many extreme environments.</title>
        <authorList>
            <person name="Coleine C."/>
            <person name="Stajich J.E."/>
            <person name="Selbmann L."/>
        </authorList>
    </citation>
    <scope>NUCLEOTIDE SEQUENCE</scope>
    <source>
        <strain evidence="9">CCFEE 5401</strain>
    </source>
</reference>
<dbReference type="InterPro" id="IPR004524">
    <property type="entry name" value="Asp-tRNA-ligase_1"/>
</dbReference>
<protein>
    <recommendedName>
        <fullName evidence="8">Aminoacyl-transfer RNA synthetases class-II family profile domain-containing protein</fullName>
    </recommendedName>
</protein>
<feature type="domain" description="Aminoacyl-transfer RNA synthetases class-II family profile" evidence="8">
    <location>
        <begin position="112"/>
        <end position="564"/>
    </location>
</feature>
<dbReference type="Proteomes" id="UP001310890">
    <property type="component" value="Unassembled WGS sequence"/>
</dbReference>
<dbReference type="GO" id="GO:0004815">
    <property type="term" value="F:aspartate-tRNA ligase activity"/>
    <property type="evidence" value="ECO:0007669"/>
    <property type="project" value="TreeGrafter"/>
</dbReference>
<accession>A0AAN7YKT1</accession>
<comment type="similarity">
    <text evidence="1">Belongs to the class-II aminoacyl-tRNA synthetase family. Type 1 subfamily.</text>
</comment>
<feature type="region of interest" description="Disordered" evidence="7">
    <location>
        <begin position="425"/>
        <end position="446"/>
    </location>
</feature>
<name>A0AAN7YKT1_9PEZI</name>
<keyword evidence="5" id="KW-0648">Protein biosynthesis</keyword>
<dbReference type="InterPro" id="IPR004115">
    <property type="entry name" value="GAD-like_sf"/>
</dbReference>
<dbReference type="Pfam" id="PF00152">
    <property type="entry name" value="tRNA-synt_2"/>
    <property type="match status" value="1"/>
</dbReference>
<keyword evidence="2" id="KW-0436">Ligase</keyword>